<evidence type="ECO:0000256" key="5">
    <source>
        <dbReference type="SAM" id="Phobius"/>
    </source>
</evidence>
<keyword evidence="4 5" id="KW-0472">Membrane</keyword>
<feature type="transmembrane region" description="Helical" evidence="5">
    <location>
        <begin position="49"/>
        <end position="68"/>
    </location>
</feature>
<feature type="transmembrane region" description="Helical" evidence="5">
    <location>
        <begin position="366"/>
        <end position="387"/>
    </location>
</feature>
<evidence type="ECO:0000313" key="6">
    <source>
        <dbReference type="EMBL" id="PXX58854.1"/>
    </source>
</evidence>
<keyword evidence="3 5" id="KW-1133">Transmembrane helix</keyword>
<dbReference type="CDD" id="cd17393">
    <property type="entry name" value="MFS_MosC_like"/>
    <property type="match status" value="1"/>
</dbReference>
<keyword evidence="7" id="KW-1185">Reference proteome</keyword>
<proteinExistence type="predicted"/>
<sequence length="391" mass="39509">MSTLTSGKSADVRSALWSVRLTFLLSGALFATWVARTPTIKEQLGLDEAGLATAFAGMNVGAVLGLQLGKFVTLRFGSRATLRVAVPLFAVSLSGLLVAGNLAGLTAALCTFAVINSVVDVAMNAHGVAVEKASERPLLSGIHACFSLGMIGGSLVGAAVERAHIALPTHFAAVSVVVAVAAVLGGRGMLPSSIDRMVPGAEVSSGGARRWPARLIVLGLLAFCVALAEGAANDWTAVYLHEETHASTTVAAVGFALFAGSMFAGRLLGDRLVTWFGPVRPFVLGTVAAGLGLGVALLTGGTLPALLGVAVFGFGISFTLPLAFAASGTVPGVPTARAIANVSFIGYLGFFTGPVLIGFVAQNHGLTVGLAVPVLFVLLAAAGSGALRPRP</sequence>
<dbReference type="AlphaFoldDB" id="A0A318K6C5"/>
<dbReference type="OrthoDB" id="9809599at2"/>
<dbReference type="Proteomes" id="UP000247569">
    <property type="component" value="Unassembled WGS sequence"/>
</dbReference>
<dbReference type="InterPro" id="IPR036259">
    <property type="entry name" value="MFS_trans_sf"/>
</dbReference>
<evidence type="ECO:0000256" key="1">
    <source>
        <dbReference type="ARBA" id="ARBA00004141"/>
    </source>
</evidence>
<feature type="transmembrane region" description="Helical" evidence="5">
    <location>
        <begin position="211"/>
        <end position="228"/>
    </location>
</feature>
<evidence type="ECO:0000313" key="7">
    <source>
        <dbReference type="Proteomes" id="UP000247569"/>
    </source>
</evidence>
<feature type="transmembrane region" description="Helical" evidence="5">
    <location>
        <begin position="338"/>
        <end position="360"/>
    </location>
</feature>
<reference evidence="6 7" key="1">
    <citation type="submission" date="2018-05" db="EMBL/GenBank/DDBJ databases">
        <title>Genomic Encyclopedia of Type Strains, Phase IV (KMG-IV): sequencing the most valuable type-strain genomes for metagenomic binning, comparative biology and taxonomic classification.</title>
        <authorList>
            <person name="Goeker M."/>
        </authorList>
    </citation>
    <scope>NUCLEOTIDE SEQUENCE [LARGE SCALE GENOMIC DNA]</scope>
    <source>
        <strain evidence="6 7">DSM 44704</strain>
    </source>
</reference>
<accession>A0A318K6C5</accession>
<evidence type="ECO:0000256" key="4">
    <source>
        <dbReference type="ARBA" id="ARBA00023136"/>
    </source>
</evidence>
<dbReference type="Gene3D" id="1.20.1250.20">
    <property type="entry name" value="MFS general substrate transporter like domains"/>
    <property type="match status" value="2"/>
</dbReference>
<gene>
    <name evidence="6" type="ORF">DFR70_113189</name>
</gene>
<feature type="transmembrane region" description="Helical" evidence="5">
    <location>
        <begin position="12"/>
        <end position="34"/>
    </location>
</feature>
<dbReference type="InterPro" id="IPR051788">
    <property type="entry name" value="MFS_Transporter"/>
</dbReference>
<dbReference type="Pfam" id="PF07690">
    <property type="entry name" value="MFS_1"/>
    <property type="match status" value="1"/>
</dbReference>
<dbReference type="EMBL" id="QJKF01000013">
    <property type="protein sequence ID" value="PXX58854.1"/>
    <property type="molecule type" value="Genomic_DNA"/>
</dbReference>
<name>A0A318K6C5_9NOCA</name>
<comment type="caution">
    <text evidence="6">The sequence shown here is derived from an EMBL/GenBank/DDBJ whole genome shotgun (WGS) entry which is preliminary data.</text>
</comment>
<comment type="subcellular location">
    <subcellularLocation>
        <location evidence="1">Membrane</location>
        <topology evidence="1">Multi-pass membrane protein</topology>
    </subcellularLocation>
</comment>
<dbReference type="PANTHER" id="PTHR23514:SF13">
    <property type="entry name" value="INNER MEMBRANE PROTEIN YBJJ"/>
    <property type="match status" value="1"/>
</dbReference>
<dbReference type="RefSeq" id="WP_040741805.1">
    <property type="nucleotide sequence ID" value="NZ_QJKF01000013.1"/>
</dbReference>
<evidence type="ECO:0000256" key="2">
    <source>
        <dbReference type="ARBA" id="ARBA00022692"/>
    </source>
</evidence>
<dbReference type="InterPro" id="IPR011701">
    <property type="entry name" value="MFS"/>
</dbReference>
<dbReference type="PANTHER" id="PTHR23514">
    <property type="entry name" value="BYPASS OF STOP CODON PROTEIN 6"/>
    <property type="match status" value="1"/>
</dbReference>
<protein>
    <submittedName>
        <fullName evidence="6">Fucose permease</fullName>
    </submittedName>
</protein>
<feature type="transmembrane region" description="Helical" evidence="5">
    <location>
        <begin position="305"/>
        <end position="326"/>
    </location>
</feature>
<dbReference type="SUPFAM" id="SSF103473">
    <property type="entry name" value="MFS general substrate transporter"/>
    <property type="match status" value="1"/>
</dbReference>
<dbReference type="GO" id="GO:0016020">
    <property type="term" value="C:membrane"/>
    <property type="evidence" value="ECO:0007669"/>
    <property type="project" value="UniProtKB-SubCell"/>
</dbReference>
<feature type="transmembrane region" description="Helical" evidence="5">
    <location>
        <begin position="248"/>
        <end position="269"/>
    </location>
</feature>
<keyword evidence="2 5" id="KW-0812">Transmembrane</keyword>
<evidence type="ECO:0000256" key="3">
    <source>
        <dbReference type="ARBA" id="ARBA00022989"/>
    </source>
</evidence>
<dbReference type="GO" id="GO:0022857">
    <property type="term" value="F:transmembrane transporter activity"/>
    <property type="evidence" value="ECO:0007669"/>
    <property type="project" value="InterPro"/>
</dbReference>
<feature type="transmembrane region" description="Helical" evidence="5">
    <location>
        <begin position="281"/>
        <end position="299"/>
    </location>
</feature>
<feature type="transmembrane region" description="Helical" evidence="5">
    <location>
        <begin position="171"/>
        <end position="190"/>
    </location>
</feature>
<organism evidence="6 7">
    <name type="scientific">Nocardia tenerifensis</name>
    <dbReference type="NCBI Taxonomy" id="228006"/>
    <lineage>
        <taxon>Bacteria</taxon>
        <taxon>Bacillati</taxon>
        <taxon>Actinomycetota</taxon>
        <taxon>Actinomycetes</taxon>
        <taxon>Mycobacteriales</taxon>
        <taxon>Nocardiaceae</taxon>
        <taxon>Nocardia</taxon>
    </lineage>
</organism>